<keyword evidence="13" id="KW-1185">Reference proteome</keyword>
<accession>A0ABS1J7M6</accession>
<protein>
    <recommendedName>
        <fullName evidence="9">peptidoglycan glycosyltransferase</fullName>
        <ecNumber evidence="9">2.4.99.28</ecNumber>
    </recommendedName>
</protein>
<keyword evidence="4" id="KW-0808">Transferase</keyword>
<dbReference type="PROSITE" id="PS51257">
    <property type="entry name" value="PROKAR_LIPOPROTEIN"/>
    <property type="match status" value="1"/>
</dbReference>
<comment type="caution">
    <text evidence="12">The sequence shown here is derived from an EMBL/GenBank/DDBJ whole genome shotgun (WGS) entry which is preliminary data.</text>
</comment>
<evidence type="ECO:0000259" key="11">
    <source>
        <dbReference type="Pfam" id="PF00912"/>
    </source>
</evidence>
<feature type="domain" description="Glycosyl transferase family 51" evidence="11">
    <location>
        <begin position="44"/>
        <end position="209"/>
    </location>
</feature>
<keyword evidence="6" id="KW-0573">Peptidoglycan synthesis</keyword>
<evidence type="ECO:0000256" key="7">
    <source>
        <dbReference type="ARBA" id="ARBA00023136"/>
    </source>
</evidence>
<keyword evidence="3" id="KW-0328">Glycosyltransferase</keyword>
<evidence type="ECO:0000256" key="10">
    <source>
        <dbReference type="ARBA" id="ARBA00049902"/>
    </source>
</evidence>
<dbReference type="InterPro" id="IPR023346">
    <property type="entry name" value="Lysozyme-like_dom_sf"/>
</dbReference>
<proteinExistence type="predicted"/>
<evidence type="ECO:0000313" key="12">
    <source>
        <dbReference type="EMBL" id="MBL0386195.1"/>
    </source>
</evidence>
<evidence type="ECO:0000256" key="2">
    <source>
        <dbReference type="ARBA" id="ARBA00022475"/>
    </source>
</evidence>
<dbReference type="Pfam" id="PF00912">
    <property type="entry name" value="Transgly"/>
    <property type="match status" value="1"/>
</dbReference>
<keyword evidence="7" id="KW-0472">Membrane</keyword>
<sequence>MKGKLLRGLVVTFLLILIVGCSLQEEAKSMMENHQQTTTDPINQANLTDIPDDLKMAIVDVEDSRFYEHSGLDLYGIGRAVYTDVTTMSAAEGGSTLTQQLARSVYLSQDRTFSRKVNEIALAFELEHTYSKDQILEMYLNNVYFGNGAFGIRAAAETYFGKGQDLKHLTLAECALLAGLPNAPSALNPWLEANVPNALARRNHVLDAMYHNGDITQEEMTQAKSSPLKLFGQ</sequence>
<evidence type="ECO:0000256" key="3">
    <source>
        <dbReference type="ARBA" id="ARBA00022676"/>
    </source>
</evidence>
<gene>
    <name evidence="12" type="ORF">JJB07_05960</name>
</gene>
<dbReference type="EMBL" id="JAEQNB010000001">
    <property type="protein sequence ID" value="MBL0386195.1"/>
    <property type="molecule type" value="Genomic_DNA"/>
</dbReference>
<name>A0ABS1J7M6_9BACL</name>
<comment type="catalytic activity">
    <reaction evidence="10">
        <text>[GlcNAc-(1-&gt;4)-Mur2Ac(oyl-L-Ala-gamma-D-Glu-L-Lys-D-Ala-D-Ala)](n)-di-trans,octa-cis-undecaprenyl diphosphate + beta-D-GlcNAc-(1-&gt;4)-Mur2Ac(oyl-L-Ala-gamma-D-Glu-L-Lys-D-Ala-D-Ala)-di-trans,octa-cis-undecaprenyl diphosphate = [GlcNAc-(1-&gt;4)-Mur2Ac(oyl-L-Ala-gamma-D-Glu-L-Lys-D-Ala-D-Ala)](n+1)-di-trans,octa-cis-undecaprenyl diphosphate + di-trans,octa-cis-undecaprenyl diphosphate + H(+)</text>
        <dbReference type="Rhea" id="RHEA:23708"/>
        <dbReference type="Rhea" id="RHEA-COMP:9602"/>
        <dbReference type="Rhea" id="RHEA-COMP:9603"/>
        <dbReference type="ChEBI" id="CHEBI:15378"/>
        <dbReference type="ChEBI" id="CHEBI:58405"/>
        <dbReference type="ChEBI" id="CHEBI:60033"/>
        <dbReference type="ChEBI" id="CHEBI:78435"/>
        <dbReference type="EC" id="2.4.99.28"/>
    </reaction>
</comment>
<dbReference type="InterPro" id="IPR050396">
    <property type="entry name" value="Glycosyltr_51/Transpeptidase"/>
</dbReference>
<evidence type="ECO:0000256" key="1">
    <source>
        <dbReference type="ARBA" id="ARBA00004236"/>
    </source>
</evidence>
<evidence type="ECO:0000256" key="9">
    <source>
        <dbReference type="ARBA" id="ARBA00044770"/>
    </source>
</evidence>
<dbReference type="RefSeq" id="WP_201632164.1">
    <property type="nucleotide sequence ID" value="NZ_JAEQNB010000001.1"/>
</dbReference>
<evidence type="ECO:0000313" key="13">
    <source>
        <dbReference type="Proteomes" id="UP000602284"/>
    </source>
</evidence>
<evidence type="ECO:0000256" key="4">
    <source>
        <dbReference type="ARBA" id="ARBA00022679"/>
    </source>
</evidence>
<keyword evidence="5" id="KW-0133">Cell shape</keyword>
<organism evidence="12 13">
    <name type="scientific">Tumebacillus amylolyticus</name>
    <dbReference type="NCBI Taxonomy" id="2801339"/>
    <lineage>
        <taxon>Bacteria</taxon>
        <taxon>Bacillati</taxon>
        <taxon>Bacillota</taxon>
        <taxon>Bacilli</taxon>
        <taxon>Bacillales</taxon>
        <taxon>Alicyclobacillaceae</taxon>
        <taxon>Tumebacillus</taxon>
    </lineage>
</organism>
<dbReference type="PANTHER" id="PTHR32282">
    <property type="entry name" value="BINDING PROTEIN TRANSPEPTIDASE, PUTATIVE-RELATED"/>
    <property type="match status" value="1"/>
</dbReference>
<reference evidence="12 13" key="1">
    <citation type="submission" date="2021-01" db="EMBL/GenBank/DDBJ databases">
        <title>Tumebacillus sp. strain ITR2 16S ribosomal RNA gene Genome sequencing and assembly.</title>
        <authorList>
            <person name="Kang M."/>
        </authorList>
    </citation>
    <scope>NUCLEOTIDE SEQUENCE [LARGE SCALE GENOMIC DNA]</scope>
    <source>
        <strain evidence="12 13">ITR2</strain>
    </source>
</reference>
<evidence type="ECO:0000256" key="6">
    <source>
        <dbReference type="ARBA" id="ARBA00022984"/>
    </source>
</evidence>
<dbReference type="EC" id="2.4.99.28" evidence="9"/>
<dbReference type="PANTHER" id="PTHR32282:SF11">
    <property type="entry name" value="PENICILLIN-BINDING PROTEIN 1B"/>
    <property type="match status" value="1"/>
</dbReference>
<dbReference type="Gene3D" id="1.10.3810.10">
    <property type="entry name" value="Biosynthetic peptidoglycan transglycosylase-like"/>
    <property type="match status" value="1"/>
</dbReference>
<dbReference type="InterPro" id="IPR036950">
    <property type="entry name" value="PBP_transglycosylase"/>
</dbReference>
<evidence type="ECO:0000256" key="8">
    <source>
        <dbReference type="ARBA" id="ARBA00023316"/>
    </source>
</evidence>
<comment type="subcellular location">
    <subcellularLocation>
        <location evidence="1">Cell membrane</location>
    </subcellularLocation>
</comment>
<keyword evidence="8" id="KW-0961">Cell wall biogenesis/degradation</keyword>
<dbReference type="InterPro" id="IPR001264">
    <property type="entry name" value="Glyco_trans_51"/>
</dbReference>
<evidence type="ECO:0000256" key="5">
    <source>
        <dbReference type="ARBA" id="ARBA00022960"/>
    </source>
</evidence>
<keyword evidence="2" id="KW-1003">Cell membrane</keyword>
<dbReference type="Proteomes" id="UP000602284">
    <property type="component" value="Unassembled WGS sequence"/>
</dbReference>
<dbReference type="SUPFAM" id="SSF53955">
    <property type="entry name" value="Lysozyme-like"/>
    <property type="match status" value="1"/>
</dbReference>